<dbReference type="Pfam" id="PF00583">
    <property type="entry name" value="Acetyltransf_1"/>
    <property type="match status" value="1"/>
</dbReference>
<dbReference type="PROSITE" id="PS51186">
    <property type="entry name" value="GNAT"/>
    <property type="match status" value="1"/>
</dbReference>
<organism evidence="2 3">
    <name type="scientific">Microbacterium protaetiae</name>
    <dbReference type="NCBI Taxonomy" id="2509458"/>
    <lineage>
        <taxon>Bacteria</taxon>
        <taxon>Bacillati</taxon>
        <taxon>Actinomycetota</taxon>
        <taxon>Actinomycetes</taxon>
        <taxon>Micrococcales</taxon>
        <taxon>Microbacteriaceae</taxon>
        <taxon>Microbacterium</taxon>
    </lineage>
</organism>
<dbReference type="Proteomes" id="UP000293995">
    <property type="component" value="Chromosome"/>
</dbReference>
<dbReference type="CDD" id="cd04301">
    <property type="entry name" value="NAT_SF"/>
    <property type="match status" value="1"/>
</dbReference>
<evidence type="ECO:0000313" key="3">
    <source>
        <dbReference type="Proteomes" id="UP000293995"/>
    </source>
</evidence>
<dbReference type="OrthoDB" id="3239945at2"/>
<dbReference type="InterPro" id="IPR000182">
    <property type="entry name" value="GNAT_dom"/>
</dbReference>
<evidence type="ECO:0000313" key="2">
    <source>
        <dbReference type="EMBL" id="QAY58590.1"/>
    </source>
</evidence>
<dbReference type="RefSeq" id="WP_129384932.1">
    <property type="nucleotide sequence ID" value="NZ_CP035494.1"/>
</dbReference>
<dbReference type="Gene3D" id="3.40.630.30">
    <property type="match status" value="1"/>
</dbReference>
<reference evidence="2 3" key="1">
    <citation type="submission" date="2019-01" db="EMBL/GenBank/DDBJ databases">
        <title>Genome sequencing of strain DFW100M-13.</title>
        <authorList>
            <person name="Heo J."/>
            <person name="Kim S.-J."/>
            <person name="Kim J.-S."/>
            <person name="Hong S.-B."/>
            <person name="Kwon S.-W."/>
        </authorList>
    </citation>
    <scope>NUCLEOTIDE SEQUENCE [LARGE SCALE GENOMIC DNA]</scope>
    <source>
        <strain evidence="2 3">DFW100M-13</strain>
    </source>
</reference>
<proteinExistence type="predicted"/>
<gene>
    <name evidence="2" type="ORF">ET475_00280</name>
</gene>
<keyword evidence="3" id="KW-1185">Reference proteome</keyword>
<sequence length="194" mass="21417">MSTITIEAATQSRFADAEHALTGGGDGASCQCQWWLMTNNEFDHTTRAQKEEILRAELGTTPSPALIAYVDGVAAGWIRVGPRTKQPKLARTRQFQASPSPWDDPDVWAVTCFVVRREYRKQGLNRRLLDAAIEHARSSGARVLEAYPSDPSAKKIPTNDLYVGILSTFVAAGFREVARPKPHRTIVQLELAQG</sequence>
<dbReference type="AlphaFoldDB" id="A0A4P6E932"/>
<evidence type="ECO:0000259" key="1">
    <source>
        <dbReference type="PROSITE" id="PS51186"/>
    </source>
</evidence>
<dbReference type="SUPFAM" id="SSF55729">
    <property type="entry name" value="Acyl-CoA N-acyltransferases (Nat)"/>
    <property type="match status" value="1"/>
</dbReference>
<name>A0A4P6E932_9MICO</name>
<dbReference type="InterPro" id="IPR016181">
    <property type="entry name" value="Acyl_CoA_acyltransferase"/>
</dbReference>
<accession>A0A4P6E932</accession>
<keyword evidence="2" id="KW-0808">Transferase</keyword>
<dbReference type="KEGG" id="mprt:ET475_00280"/>
<feature type="domain" description="N-acetyltransferase" evidence="1">
    <location>
        <begin position="4"/>
        <end position="192"/>
    </location>
</feature>
<dbReference type="GO" id="GO:0016747">
    <property type="term" value="F:acyltransferase activity, transferring groups other than amino-acyl groups"/>
    <property type="evidence" value="ECO:0007669"/>
    <property type="project" value="InterPro"/>
</dbReference>
<protein>
    <submittedName>
        <fullName evidence="2">GNAT family N-acetyltransferase</fullName>
    </submittedName>
</protein>
<dbReference type="EMBL" id="CP035494">
    <property type="protein sequence ID" value="QAY58590.1"/>
    <property type="molecule type" value="Genomic_DNA"/>
</dbReference>